<comment type="caution">
    <text evidence="2">The sequence shown here is derived from an EMBL/GenBank/DDBJ whole genome shotgun (WGS) entry which is preliminary data.</text>
</comment>
<evidence type="ECO:0000256" key="1">
    <source>
        <dbReference type="SAM" id="Phobius"/>
    </source>
</evidence>
<keyword evidence="1" id="KW-0812">Transmembrane</keyword>
<organism evidence="2 3">
    <name type="scientific">Sphingomonas canadensis</name>
    <dbReference type="NCBI Taxonomy" id="1219257"/>
    <lineage>
        <taxon>Bacteria</taxon>
        <taxon>Pseudomonadati</taxon>
        <taxon>Pseudomonadota</taxon>
        <taxon>Alphaproteobacteria</taxon>
        <taxon>Sphingomonadales</taxon>
        <taxon>Sphingomonadaceae</taxon>
        <taxon>Sphingomonas</taxon>
    </lineage>
</organism>
<dbReference type="EMBL" id="JBHTJG010000004">
    <property type="protein sequence ID" value="MFD0946928.1"/>
    <property type="molecule type" value="Genomic_DNA"/>
</dbReference>
<reference evidence="3" key="1">
    <citation type="journal article" date="2019" name="Int. J. Syst. Evol. Microbiol.">
        <title>The Global Catalogue of Microorganisms (GCM) 10K type strain sequencing project: providing services to taxonomists for standard genome sequencing and annotation.</title>
        <authorList>
            <consortium name="The Broad Institute Genomics Platform"/>
            <consortium name="The Broad Institute Genome Sequencing Center for Infectious Disease"/>
            <person name="Wu L."/>
            <person name="Ma J."/>
        </authorList>
    </citation>
    <scope>NUCLEOTIDE SEQUENCE [LARGE SCALE GENOMIC DNA]</scope>
    <source>
        <strain evidence="3">CCUG 62982</strain>
    </source>
</reference>
<gene>
    <name evidence="2" type="ORF">ACFQ1E_11310</name>
</gene>
<evidence type="ECO:0000313" key="2">
    <source>
        <dbReference type="EMBL" id="MFD0946928.1"/>
    </source>
</evidence>
<feature type="transmembrane region" description="Helical" evidence="1">
    <location>
        <begin position="21"/>
        <end position="43"/>
    </location>
</feature>
<name>A0ABW3H6B9_9SPHN</name>
<protein>
    <recommendedName>
        <fullName evidence="4">ABC transporter permease</fullName>
    </recommendedName>
</protein>
<dbReference type="Proteomes" id="UP001596977">
    <property type="component" value="Unassembled WGS sequence"/>
</dbReference>
<evidence type="ECO:0008006" key="4">
    <source>
        <dbReference type="Google" id="ProtNLM"/>
    </source>
</evidence>
<keyword evidence="3" id="KW-1185">Reference proteome</keyword>
<keyword evidence="1" id="KW-0472">Membrane</keyword>
<accession>A0ABW3H6B9</accession>
<evidence type="ECO:0000313" key="3">
    <source>
        <dbReference type="Proteomes" id="UP001596977"/>
    </source>
</evidence>
<dbReference type="RefSeq" id="WP_264943959.1">
    <property type="nucleotide sequence ID" value="NZ_JAPDRA010000004.1"/>
</dbReference>
<proteinExistence type="predicted"/>
<sequence length="51" mass="5468">MKTPKSALFQRTVDYRRGGTPWVAAGISILFALAPFGVLLWALPHTGIGIA</sequence>
<keyword evidence="1" id="KW-1133">Transmembrane helix</keyword>